<gene>
    <name evidence="3" type="primary">pspA</name>
    <name evidence="3" type="ORF">QGN29_03105</name>
</gene>
<organism evidence="3 4">
    <name type="scientific">Temperatibacter marinus</name>
    <dbReference type="NCBI Taxonomy" id="1456591"/>
    <lineage>
        <taxon>Bacteria</taxon>
        <taxon>Pseudomonadati</taxon>
        <taxon>Pseudomonadota</taxon>
        <taxon>Alphaproteobacteria</taxon>
        <taxon>Kordiimonadales</taxon>
        <taxon>Temperatibacteraceae</taxon>
        <taxon>Temperatibacter</taxon>
    </lineage>
</organism>
<evidence type="ECO:0000256" key="1">
    <source>
        <dbReference type="ARBA" id="ARBA00043985"/>
    </source>
</evidence>
<dbReference type="EMBL" id="CP123872">
    <property type="protein sequence ID" value="WND03358.1"/>
    <property type="molecule type" value="Genomic_DNA"/>
</dbReference>
<dbReference type="InterPro" id="IPR014319">
    <property type="entry name" value="Phageshock_PspA"/>
</dbReference>
<dbReference type="InterPro" id="IPR007157">
    <property type="entry name" value="PspA_VIPP1"/>
</dbReference>
<dbReference type="PANTHER" id="PTHR31088:SF6">
    <property type="entry name" value="PHAGE SHOCK PROTEIN A"/>
    <property type="match status" value="1"/>
</dbReference>
<dbReference type="Proteomes" id="UP001268683">
    <property type="component" value="Chromosome"/>
</dbReference>
<dbReference type="GO" id="GO:0009271">
    <property type="term" value="P:phage shock"/>
    <property type="evidence" value="ECO:0007669"/>
    <property type="project" value="TreeGrafter"/>
</dbReference>
<accession>A0AA52EGR4</accession>
<dbReference type="GO" id="GO:0005829">
    <property type="term" value="C:cytosol"/>
    <property type="evidence" value="ECO:0007669"/>
    <property type="project" value="TreeGrafter"/>
</dbReference>
<dbReference type="Pfam" id="PF04012">
    <property type="entry name" value="PspA_IM30"/>
    <property type="match status" value="1"/>
</dbReference>
<dbReference type="Gene3D" id="1.20.5.340">
    <property type="match status" value="1"/>
</dbReference>
<evidence type="ECO:0000313" key="3">
    <source>
        <dbReference type="EMBL" id="WND03358.1"/>
    </source>
</evidence>
<dbReference type="KEGG" id="tmk:QGN29_03105"/>
<keyword evidence="4" id="KW-1185">Reference proteome</keyword>
<keyword evidence="2" id="KW-0175">Coiled coil</keyword>
<reference evidence="3" key="1">
    <citation type="submission" date="2023-04" db="EMBL/GenBank/DDBJ databases">
        <title>Complete genome sequence of Temperatibacter marinus.</title>
        <authorList>
            <person name="Rong J.-C."/>
            <person name="Yi M.-L."/>
            <person name="Zhao Q."/>
        </authorList>
    </citation>
    <scope>NUCLEOTIDE SEQUENCE</scope>
    <source>
        <strain evidence="3">NBRC 110045</strain>
    </source>
</reference>
<comment type="similarity">
    <text evidence="1">Belongs to the PspA/Vipp/IM30 family.</text>
</comment>
<name>A0AA52EGR4_9PROT</name>
<feature type="coiled-coil region" evidence="2">
    <location>
        <begin position="94"/>
        <end position="224"/>
    </location>
</feature>
<dbReference type="AlphaFoldDB" id="A0AA52EGR4"/>
<dbReference type="PANTHER" id="PTHR31088">
    <property type="entry name" value="MEMBRANE-ASSOCIATED PROTEIN VIPP1, CHLOROPLASTIC"/>
    <property type="match status" value="1"/>
</dbReference>
<dbReference type="NCBIfam" id="TIGR02977">
    <property type="entry name" value="phageshock_pspA"/>
    <property type="match status" value="1"/>
</dbReference>
<evidence type="ECO:0000256" key="2">
    <source>
        <dbReference type="SAM" id="Coils"/>
    </source>
</evidence>
<sequence>MGIFSRLSDIINSNINAILDRAEDPDKIIRMVIQEMEDTLVEVRSSAARAIADQKDIERKLVRIEEASSEWETKAELAISKGREDLAKGALMEKNKLTEMADHLKGEIAHIQEALTRHEEDVVKLDKKLREARAKKASLKTRTKTAQNTVKLKRNIYDTRIDDAFERFDKVERRLDRIEGEAEAMEMGREGKSLEQEFADLETTDEVEAELEALKAKVNGTKKSEKKETEAAE</sequence>
<evidence type="ECO:0000313" key="4">
    <source>
        <dbReference type="Proteomes" id="UP001268683"/>
    </source>
</evidence>
<proteinExistence type="inferred from homology"/>
<dbReference type="RefSeq" id="WP_310799211.1">
    <property type="nucleotide sequence ID" value="NZ_CP123872.1"/>
</dbReference>
<protein>
    <submittedName>
        <fullName evidence="3">Phage shock protein PspA</fullName>
    </submittedName>
</protein>